<keyword evidence="8" id="KW-0688">Ribosomal frameshifting</keyword>
<evidence type="ECO:0000313" key="19">
    <source>
        <dbReference type="EMBL" id="QDF44122.1"/>
    </source>
</evidence>
<evidence type="ECO:0000256" key="10">
    <source>
        <dbReference type="ARBA" id="ARBA00022825"/>
    </source>
</evidence>
<keyword evidence="5 16" id="KW-0812">Transmembrane</keyword>
<feature type="domain" description="Peptidase S39" evidence="18">
    <location>
        <begin position="318"/>
        <end position="515"/>
    </location>
</feature>
<keyword evidence="13 16" id="KW-0472">Membrane</keyword>
<dbReference type="InterPro" id="IPR043502">
    <property type="entry name" value="DNA/RNA_pol_sf"/>
</dbReference>
<protein>
    <submittedName>
        <fullName evidence="19">RNA-dependent RNA polymerase</fullName>
    </submittedName>
</protein>
<feature type="compositionally biased region" description="Basic residues" evidence="15">
    <location>
        <begin position="620"/>
        <end position="629"/>
    </location>
</feature>
<dbReference type="GO" id="GO:0006351">
    <property type="term" value="P:DNA-templated transcription"/>
    <property type="evidence" value="ECO:0007669"/>
    <property type="project" value="InterPro"/>
</dbReference>
<dbReference type="SUPFAM" id="SSF56672">
    <property type="entry name" value="DNA/RNA polymerases"/>
    <property type="match status" value="1"/>
</dbReference>
<feature type="domain" description="RdRp catalytic" evidence="17">
    <location>
        <begin position="979"/>
        <end position="1094"/>
    </location>
</feature>
<keyword evidence="3" id="KW-0645">Protease</keyword>
<evidence type="ECO:0000256" key="9">
    <source>
        <dbReference type="ARBA" id="ARBA00022801"/>
    </source>
</evidence>
<dbReference type="InterPro" id="IPR007094">
    <property type="entry name" value="RNA-dir_pol_PSvirus"/>
</dbReference>
<feature type="transmembrane region" description="Helical" evidence="16">
    <location>
        <begin position="197"/>
        <end position="213"/>
    </location>
</feature>
<evidence type="ECO:0000259" key="17">
    <source>
        <dbReference type="PROSITE" id="PS50507"/>
    </source>
</evidence>
<dbReference type="PROSITE" id="PS50507">
    <property type="entry name" value="RDRP_SSRNA_POS"/>
    <property type="match status" value="1"/>
</dbReference>
<keyword evidence="10" id="KW-0720">Serine protease</keyword>
<feature type="compositionally biased region" description="Polar residues" evidence="15">
    <location>
        <begin position="649"/>
        <end position="670"/>
    </location>
</feature>
<evidence type="ECO:0000256" key="8">
    <source>
        <dbReference type="ARBA" id="ARBA00022758"/>
    </source>
</evidence>
<organismHost>
    <name type="scientific">Lens culinaris</name>
    <name type="common">Lentil</name>
    <name type="synonym">Cicer lens</name>
    <dbReference type="NCBI Taxonomy" id="3864"/>
</organismHost>
<evidence type="ECO:0000256" key="13">
    <source>
        <dbReference type="ARBA" id="ARBA00023136"/>
    </source>
</evidence>
<dbReference type="GO" id="GO:0003723">
    <property type="term" value="F:RNA binding"/>
    <property type="evidence" value="ECO:0007669"/>
    <property type="project" value="InterPro"/>
</dbReference>
<feature type="region of interest" description="Disordered" evidence="15">
    <location>
        <begin position="571"/>
        <end position="688"/>
    </location>
</feature>
<organismHost>
    <name type="scientific">Pisum sativum</name>
    <name type="common">Garden pea</name>
    <name type="synonym">Lathyrus oleraceus</name>
    <dbReference type="NCBI Taxonomy" id="3888"/>
</organismHost>
<organismHost>
    <name type="scientific">Lathyrus odoratus</name>
    <name type="common">Sweet pea</name>
    <dbReference type="NCBI Taxonomy" id="3859"/>
</organismHost>
<dbReference type="GO" id="GO:0006508">
    <property type="term" value="P:proteolysis"/>
    <property type="evidence" value="ECO:0007669"/>
    <property type="project" value="UniProtKB-KW"/>
</dbReference>
<organism evidence="19">
    <name type="scientific">Pea enation mosaic virus-1</name>
    <name type="common">PEMV-1</name>
    <dbReference type="NCBI Taxonomy" id="193121"/>
    <lineage>
        <taxon>Viruses</taxon>
        <taxon>Riboviria</taxon>
        <taxon>Orthornavirae</taxon>
        <taxon>Pisuviricota</taxon>
        <taxon>Pisoniviricetes</taxon>
        <taxon>Sobelivirales</taxon>
        <taxon>Solemoviridae</taxon>
        <taxon>Enamovirus</taxon>
        <taxon>Enamovirus PEMV</taxon>
    </lineage>
</organism>
<dbReference type="Pfam" id="PF02122">
    <property type="entry name" value="Peptidase_S39"/>
    <property type="match status" value="1"/>
</dbReference>
<evidence type="ECO:0000259" key="18">
    <source>
        <dbReference type="PROSITE" id="PS51868"/>
    </source>
</evidence>
<organismHost>
    <name type="scientific">Trifolium incarnatum</name>
    <name type="common">Crimson clover</name>
    <dbReference type="NCBI Taxonomy" id="60916"/>
</organismHost>
<evidence type="ECO:0000256" key="11">
    <source>
        <dbReference type="ARBA" id="ARBA00022953"/>
    </source>
</evidence>
<keyword evidence="4" id="KW-0808">Transferase</keyword>
<evidence type="ECO:0000256" key="1">
    <source>
        <dbReference type="ARBA" id="ARBA00004141"/>
    </source>
</evidence>
<evidence type="ECO:0000256" key="5">
    <source>
        <dbReference type="ARBA" id="ARBA00022692"/>
    </source>
</evidence>
<dbReference type="InterPro" id="IPR001795">
    <property type="entry name" value="RNA-dir_pol_luteovirus"/>
</dbReference>
<dbReference type="GO" id="GO:0004252">
    <property type="term" value="F:serine-type endopeptidase activity"/>
    <property type="evidence" value="ECO:0007669"/>
    <property type="project" value="InterPro"/>
</dbReference>
<keyword evidence="7" id="KW-0547">Nucleotide-binding</keyword>
<dbReference type="GO" id="GO:0075523">
    <property type="term" value="P:viral translational frameshifting"/>
    <property type="evidence" value="ECO:0007669"/>
    <property type="project" value="UniProtKB-KW"/>
</dbReference>
<dbReference type="GO" id="GO:0039694">
    <property type="term" value="P:viral RNA genome replication"/>
    <property type="evidence" value="ECO:0007669"/>
    <property type="project" value="InterPro"/>
</dbReference>
<feature type="compositionally biased region" description="Basic and acidic residues" evidence="15">
    <location>
        <begin position="638"/>
        <end position="648"/>
    </location>
</feature>
<keyword evidence="12 16" id="KW-1133">Transmembrane helix</keyword>
<dbReference type="InterPro" id="IPR000382">
    <property type="entry name" value="Peptidase_S39B_luteovirus"/>
</dbReference>
<sequence length="1181" mass="131890">MASSLKPVNSQGLWLSLLLATTYLFLLPSVGQSLGPSGIGLAAGYSQSQGGISSFAALPRSCNDSVCTLPDLGWSCQRTAQDTVNQQQSPSNHTGHFLITSGWTWPNWTCSPSQCQLLIHLPTWQVVKQDFLLLLKEWDLLTMCQRCSDLLTKTPGFILRFAGETLILVANLIEFVLVSWSLWLCSVLVYVAQAVPGKFLLYVAAFCITFWAWPRETASSLIRIVTTPLTLIGFLNKTGIGLISHCLALTWNMFMTWSLLPWVTLMKMMKILIISSRILTRGGRPKRTSSKSFKHKLKISRAIQKKQGKKTPVEERTIPGVQIKKLREDPPKGVILRCTDQFGDHVGYASAVKLEKGQTGIVLPIHVWTDTVYINGPNGKLKMADFTALYECTNHDSLIMTSAMAGWGSILGVRPRPLTTIDAVKLKNYSLFTERDGKWYVQAAKCIAPAEGMFRVVSDTRPGDSGLPLFDMKMNVVAVHRGTWPSERFPENRAFAILPVPDLTSSSSPKFTGCETYSEAETAYEMADNFSDGEEILIRTKGQSYRTFIGSNKVALLSIRKLEEELSRGPMGLWADDTEDDESAPRRSGKRIIPVDSGETKSSEDPLPKSRGVSSTPSRSKSRKGKARPSFRNDAGTEESRQPQEEKGQSCQEDSLNSTQEIQGQSTHFVPSSGTSRESCESSPHRPTTKITSIFEDFYRWKEPREEAPGFNSVGSCPFTVYKCPPKGLSSWGERVARTSAFLQACTEKYSWPETGAEAELSSLRYQAARRQSAQATAVIPPKDVREDLIKRTTEAYRSTALPAPMWAHNFDESHMRFEFWECVRKLKGQAGSGVPYAAFSGRKTNDKWVFDHESTEDLWETVRDRLFRLLNQDFIDPVQAVKDGLVDPIRLFVKLEPHKMEKIRNKRYRLIASVSIVDQLVARMLFRDQNEEELLQHMAIPSKPGLGFSQDHQVLAFTESVAALAGTSAQDLVDDWSRYLTPTDCSGFDWSVPMWLLEDDLAVRNELTLGLPHGLRKMRETWLKCLGQSVFCLSNGLLLAQTSPGIQKSGSFNTSSTNSRMRYMLALCAGASWAVTMGDDALESVGSDLSQYARLGIKCERAEEFDFCSHLFRAPDVVIPKNLEKMVYGLLSGTSPESPLLADRFSWLSALQSILEEMRHMPRDFVDMLIEHLGVGDLVE</sequence>
<evidence type="ECO:0000256" key="6">
    <source>
        <dbReference type="ARBA" id="ARBA00022695"/>
    </source>
</evidence>
<feature type="transmembrane region" description="Helical" evidence="16">
    <location>
        <begin position="12"/>
        <end position="30"/>
    </location>
</feature>
<gene>
    <name evidence="19" type="ORF">PEMV1gp2</name>
</gene>
<organismHost>
    <name type="scientific">Medicago arabica</name>
    <dbReference type="NCBI Taxonomy" id="70936"/>
</organismHost>
<dbReference type="GO" id="GO:0016020">
    <property type="term" value="C:membrane"/>
    <property type="evidence" value="ECO:0007669"/>
    <property type="project" value="UniProtKB-SubCell"/>
</dbReference>
<proteinExistence type="predicted"/>
<organismHost>
    <name type="scientific">Vicia sativa</name>
    <name type="common">Spring vetch</name>
    <name type="synonym">Tare</name>
    <dbReference type="NCBI Taxonomy" id="3908"/>
</organismHost>
<keyword evidence="9" id="KW-0378">Hydrolase</keyword>
<evidence type="ECO:0000256" key="16">
    <source>
        <dbReference type="SAM" id="Phobius"/>
    </source>
</evidence>
<evidence type="ECO:0000256" key="14">
    <source>
        <dbReference type="ARBA" id="ARBA00048744"/>
    </source>
</evidence>
<dbReference type="EMBL" id="MK948533">
    <property type="protein sequence ID" value="QDF44122.1"/>
    <property type="molecule type" value="Genomic_RNA"/>
</dbReference>
<evidence type="ECO:0000256" key="3">
    <source>
        <dbReference type="ARBA" id="ARBA00022670"/>
    </source>
</evidence>
<evidence type="ECO:0000256" key="4">
    <source>
        <dbReference type="ARBA" id="ARBA00022679"/>
    </source>
</evidence>
<evidence type="ECO:0000256" key="15">
    <source>
        <dbReference type="SAM" id="MobiDB-lite"/>
    </source>
</evidence>
<organismHost>
    <name type="scientific">Vicia faba</name>
    <name type="common">Broad bean</name>
    <name type="synonym">Faba vulgaris</name>
    <dbReference type="NCBI Taxonomy" id="3906"/>
</organismHost>
<dbReference type="Pfam" id="PF02123">
    <property type="entry name" value="RdRP_4"/>
    <property type="match status" value="1"/>
</dbReference>
<dbReference type="PROSITE" id="PS51868">
    <property type="entry name" value="PEPTIDASE_S39"/>
    <property type="match status" value="1"/>
</dbReference>
<feature type="transmembrane region" description="Helical" evidence="16">
    <location>
        <begin position="234"/>
        <end position="254"/>
    </location>
</feature>
<comment type="subcellular location">
    <subcellularLocation>
        <location evidence="1">Membrane</location>
        <topology evidence="1">Multi-pass membrane protein</topology>
    </subcellularLocation>
</comment>
<dbReference type="OrthoDB" id="12703at10239"/>
<feature type="compositionally biased region" description="Basic and acidic residues" evidence="15">
    <location>
        <begin position="598"/>
        <end position="608"/>
    </location>
</feature>
<dbReference type="GO" id="GO:0003968">
    <property type="term" value="F:RNA-directed RNA polymerase activity"/>
    <property type="evidence" value="ECO:0007669"/>
    <property type="project" value="UniProtKB-KW"/>
</dbReference>
<keyword evidence="2 19" id="KW-0696">RNA-directed RNA polymerase</keyword>
<keyword evidence="11" id="KW-0693">Viral RNA replication</keyword>
<reference evidence="19" key="1">
    <citation type="submission" date="2019-05" db="EMBL/GenBank/DDBJ databases">
        <title>Comparative study on three RNA-based approaches for detection of plant virus/viroid using high throughput sequencing.</title>
        <authorList>
            <person name="Gaafar Y.Z.A."/>
            <person name="Ziebell H."/>
        </authorList>
    </citation>
    <scope>NUCLEOTIDE SEQUENCE</scope>
    <source>
        <strain evidence="19">Fr HZ11-065</strain>
    </source>
</reference>
<accession>A0A4Y6GLY7</accession>
<name>A0A4Y6GLY7_PEMV1</name>
<evidence type="ECO:0000256" key="2">
    <source>
        <dbReference type="ARBA" id="ARBA00022484"/>
    </source>
</evidence>
<comment type="catalytic activity">
    <reaction evidence="14">
        <text>RNA(n) + a ribonucleoside 5'-triphosphate = RNA(n+1) + diphosphate</text>
        <dbReference type="Rhea" id="RHEA:21248"/>
        <dbReference type="Rhea" id="RHEA-COMP:14527"/>
        <dbReference type="Rhea" id="RHEA-COMP:17342"/>
        <dbReference type="ChEBI" id="CHEBI:33019"/>
        <dbReference type="ChEBI" id="CHEBI:61557"/>
        <dbReference type="ChEBI" id="CHEBI:140395"/>
        <dbReference type="EC" id="2.7.7.48"/>
    </reaction>
</comment>
<feature type="transmembrane region" description="Helical" evidence="16">
    <location>
        <begin position="166"/>
        <end position="191"/>
    </location>
</feature>
<evidence type="ECO:0000256" key="7">
    <source>
        <dbReference type="ARBA" id="ARBA00022741"/>
    </source>
</evidence>
<dbReference type="GO" id="GO:0000166">
    <property type="term" value="F:nucleotide binding"/>
    <property type="evidence" value="ECO:0007669"/>
    <property type="project" value="UniProtKB-KW"/>
</dbReference>
<evidence type="ECO:0000256" key="12">
    <source>
        <dbReference type="ARBA" id="ARBA00022989"/>
    </source>
</evidence>
<dbReference type="PRINTS" id="PR00914">
    <property type="entry name" value="LVIRUSRNAPOL"/>
</dbReference>
<organismHost>
    <name type="scientific">Cicer arietinum</name>
    <name type="common">Chickpea</name>
    <name type="synonym">Garbanzo</name>
    <dbReference type="NCBI Taxonomy" id="3827"/>
</organismHost>
<keyword evidence="6" id="KW-0548">Nucleotidyltransferase</keyword>